<accession>W6MHB1</accession>
<gene>
    <name evidence="1" type="ORF">KUCA_T00001320001</name>
</gene>
<evidence type="ECO:0000313" key="2">
    <source>
        <dbReference type="Proteomes" id="UP000019384"/>
    </source>
</evidence>
<sequence>MSEAGLPGESTQLDDGHPVWEAVSDLARLGFGFEEILLQSGVNRECLVMAFEKLKLHIAPRTLKRAREPSPIPSPVPSPVSLRASSLDPVRPVQTNLKRGPAKFADISWMNALIIELSSDDELEDEPEYKFTSELEAKESQIRMMKQKIAELESSLRGTNSPGDDIEEVSHIAEAAALQAVQLSLTETVLRRDI</sequence>
<keyword evidence="2" id="KW-1185">Reference proteome</keyword>
<dbReference type="HOGENOM" id="CLU_1402634_0_0_1"/>
<dbReference type="EMBL" id="HG793126">
    <property type="protein sequence ID" value="CDK25351.1"/>
    <property type="molecule type" value="Genomic_DNA"/>
</dbReference>
<dbReference type="AlphaFoldDB" id="W6MHB1"/>
<organism evidence="1 2">
    <name type="scientific">Kuraishia capsulata CBS 1993</name>
    <dbReference type="NCBI Taxonomy" id="1382522"/>
    <lineage>
        <taxon>Eukaryota</taxon>
        <taxon>Fungi</taxon>
        <taxon>Dikarya</taxon>
        <taxon>Ascomycota</taxon>
        <taxon>Saccharomycotina</taxon>
        <taxon>Pichiomycetes</taxon>
        <taxon>Pichiales</taxon>
        <taxon>Pichiaceae</taxon>
        <taxon>Kuraishia</taxon>
    </lineage>
</organism>
<name>W6MHB1_9ASCO</name>
<protein>
    <submittedName>
        <fullName evidence="1">Uncharacterized protein</fullName>
    </submittedName>
</protein>
<reference evidence="1" key="1">
    <citation type="submission" date="2013-12" db="EMBL/GenBank/DDBJ databases">
        <authorList>
            <person name="Genoscope - CEA"/>
        </authorList>
    </citation>
    <scope>NUCLEOTIDE SEQUENCE</scope>
    <source>
        <strain evidence="1">CBS 1993</strain>
    </source>
</reference>
<reference evidence="1" key="2">
    <citation type="submission" date="2014-02" db="EMBL/GenBank/DDBJ databases">
        <title>Complete DNA sequence of /Kuraishia capsulata/ illustrates novel genomic features among budding yeasts (/Saccharomycotina/).</title>
        <authorList>
            <person name="Morales L."/>
            <person name="Noel B."/>
            <person name="Porcel B."/>
            <person name="Marcet-Houben M."/>
            <person name="Hullo M-F."/>
            <person name="Sacerdot C."/>
            <person name="Tekaia F."/>
            <person name="Leh-Louis V."/>
            <person name="Despons L."/>
            <person name="Khanna V."/>
            <person name="Aury J-M."/>
            <person name="Barbe V."/>
            <person name="Couloux A."/>
            <person name="Labadie K."/>
            <person name="Pelletier E."/>
            <person name="Souciet J-L."/>
            <person name="Boekhout T."/>
            <person name="Gabaldon T."/>
            <person name="Wincker P."/>
            <person name="Dujon B."/>
        </authorList>
    </citation>
    <scope>NUCLEOTIDE SEQUENCE</scope>
    <source>
        <strain evidence="1">CBS 1993</strain>
    </source>
</reference>
<proteinExistence type="predicted"/>
<dbReference type="OrthoDB" id="4092240at2759"/>
<dbReference type="GeneID" id="34518751"/>
<dbReference type="Proteomes" id="UP000019384">
    <property type="component" value="Unassembled WGS sequence"/>
</dbReference>
<dbReference type="RefSeq" id="XP_022457363.1">
    <property type="nucleotide sequence ID" value="XM_022603487.1"/>
</dbReference>
<evidence type="ECO:0000313" key="1">
    <source>
        <dbReference type="EMBL" id="CDK25351.1"/>
    </source>
</evidence>